<dbReference type="InterPro" id="IPR007110">
    <property type="entry name" value="Ig-like_dom"/>
</dbReference>
<feature type="region of interest" description="Disordered" evidence="3">
    <location>
        <begin position="366"/>
        <end position="400"/>
    </location>
</feature>
<organism evidence="6 7">
    <name type="scientific">Macrostomum lignano</name>
    <dbReference type="NCBI Taxonomy" id="282301"/>
    <lineage>
        <taxon>Eukaryota</taxon>
        <taxon>Metazoa</taxon>
        <taxon>Spiralia</taxon>
        <taxon>Lophotrochozoa</taxon>
        <taxon>Platyhelminthes</taxon>
        <taxon>Rhabditophora</taxon>
        <taxon>Macrostomorpha</taxon>
        <taxon>Macrostomida</taxon>
        <taxon>Macrostomidae</taxon>
        <taxon>Macrostomum</taxon>
    </lineage>
</organism>
<keyword evidence="4" id="KW-0732">Signal</keyword>
<dbReference type="Gene3D" id="2.60.40.10">
    <property type="entry name" value="Immunoglobulins"/>
    <property type="match status" value="1"/>
</dbReference>
<dbReference type="InterPro" id="IPR003599">
    <property type="entry name" value="Ig_sub"/>
</dbReference>
<dbReference type="InterPro" id="IPR036179">
    <property type="entry name" value="Ig-like_dom_sf"/>
</dbReference>
<keyword evidence="1" id="KW-1015">Disulfide bond</keyword>
<dbReference type="FunFam" id="2.60.40.10:FF:000032">
    <property type="entry name" value="palladin isoform X1"/>
    <property type="match status" value="1"/>
</dbReference>
<dbReference type="SUPFAM" id="SSF48726">
    <property type="entry name" value="Immunoglobulin"/>
    <property type="match status" value="1"/>
</dbReference>
<dbReference type="CDD" id="cd00096">
    <property type="entry name" value="Ig"/>
    <property type="match status" value="1"/>
</dbReference>
<evidence type="ECO:0000259" key="5">
    <source>
        <dbReference type="PROSITE" id="PS50835"/>
    </source>
</evidence>
<feature type="domain" description="Ig-like" evidence="5">
    <location>
        <begin position="147"/>
        <end position="251"/>
    </location>
</feature>
<keyword evidence="6" id="KW-1185">Reference proteome</keyword>
<name>A0A1I8G0Z5_9PLAT</name>
<evidence type="ECO:0000256" key="3">
    <source>
        <dbReference type="SAM" id="MobiDB-lite"/>
    </source>
</evidence>
<dbReference type="WBParaSite" id="maker-uti_cns_0008275-snap-gene-0.2-mRNA-1">
    <property type="protein sequence ID" value="maker-uti_cns_0008275-snap-gene-0.2-mRNA-1"/>
    <property type="gene ID" value="maker-uti_cns_0008275-snap-gene-0.2"/>
</dbReference>
<dbReference type="PANTHER" id="PTHR46013:SF7">
    <property type="entry name" value="IG-LIKE DOMAIN-CONTAINING PROTEIN"/>
    <property type="match status" value="1"/>
</dbReference>
<accession>A0A1I8G0Z5</accession>
<evidence type="ECO:0000256" key="4">
    <source>
        <dbReference type="SAM" id="SignalP"/>
    </source>
</evidence>
<evidence type="ECO:0000313" key="7">
    <source>
        <dbReference type="WBParaSite" id="maker-uti_cns_0000575-snap-gene-0.6-mRNA-1"/>
    </source>
</evidence>
<evidence type="ECO:0000256" key="1">
    <source>
        <dbReference type="ARBA" id="ARBA00023157"/>
    </source>
</evidence>
<dbReference type="SMART" id="SM00408">
    <property type="entry name" value="IGc2"/>
    <property type="match status" value="1"/>
</dbReference>
<dbReference type="PANTHER" id="PTHR46013">
    <property type="entry name" value="VASCULAR CELL ADHESION MOLECULE 1"/>
    <property type="match status" value="1"/>
</dbReference>
<dbReference type="Proteomes" id="UP000095280">
    <property type="component" value="Unplaced"/>
</dbReference>
<evidence type="ECO:0000313" key="8">
    <source>
        <dbReference type="WBParaSite" id="maker-uti_cns_0008275-snap-gene-0.2-mRNA-1"/>
    </source>
</evidence>
<evidence type="ECO:0000256" key="2">
    <source>
        <dbReference type="ARBA" id="ARBA00023319"/>
    </source>
</evidence>
<dbReference type="AlphaFoldDB" id="A0A1I8G0Z5"/>
<reference evidence="7 8" key="1">
    <citation type="submission" date="2016-11" db="UniProtKB">
        <authorList>
            <consortium name="WormBaseParasite"/>
        </authorList>
    </citation>
    <scope>IDENTIFICATION</scope>
</reference>
<dbReference type="InterPro" id="IPR013783">
    <property type="entry name" value="Ig-like_fold"/>
</dbReference>
<feature type="chain" id="PRO_5009845583" evidence="4">
    <location>
        <begin position="20"/>
        <end position="400"/>
    </location>
</feature>
<evidence type="ECO:0000313" key="6">
    <source>
        <dbReference type="Proteomes" id="UP000095280"/>
    </source>
</evidence>
<proteinExistence type="predicted"/>
<protein>
    <submittedName>
        <fullName evidence="7 8">Ig-like domain-containing protein</fullName>
    </submittedName>
</protein>
<dbReference type="Pfam" id="PF07679">
    <property type="entry name" value="I-set"/>
    <property type="match status" value="1"/>
</dbReference>
<dbReference type="WBParaSite" id="maker-uti_cns_0000575-snap-gene-0.6-mRNA-1">
    <property type="protein sequence ID" value="maker-uti_cns_0000575-snap-gene-0.6-mRNA-1"/>
    <property type="gene ID" value="maker-uti_cns_0000575-snap-gene-0.6"/>
</dbReference>
<keyword evidence="2" id="KW-0393">Immunoglobulin domain</keyword>
<feature type="signal peptide" evidence="4">
    <location>
        <begin position="1"/>
        <end position="19"/>
    </location>
</feature>
<feature type="domain" description="Ig-like" evidence="5">
    <location>
        <begin position="256"/>
        <end position="338"/>
    </location>
</feature>
<dbReference type="InterPro" id="IPR013098">
    <property type="entry name" value="Ig_I-set"/>
</dbReference>
<dbReference type="SMART" id="SM00409">
    <property type="entry name" value="IG"/>
    <property type="match status" value="1"/>
</dbReference>
<dbReference type="PROSITE" id="PS50835">
    <property type="entry name" value="IG_LIKE"/>
    <property type="match status" value="2"/>
</dbReference>
<dbReference type="InterPro" id="IPR003598">
    <property type="entry name" value="Ig_sub2"/>
</dbReference>
<sequence length="400" mass="44644">MKTFLFFCLLSVLLGSARSVSILDVGFKLTLEQQNVEWKNGLVVNATCKGSCSAPCTECSSFEFTIASRNNKTYTRSGTYDDFKFFPIENLTKGYVNECIFRQKVSITKLKLNESGKIMCSSPTRTKTGIAYLYLFRSVNYTNATLPTVTSTKEVDMETSGGKLNIVTRTFNSSVNKDYPFISCSFESATPTVNVHWSWANGTQFTVDQDFGTQSTTNTGGDQHVSKFSFPKFAEKGASIVGKYKCVIERNTTFYPSVFTAPIVKMSDKDYRSSMEGDVMTQSCTIAAYPDAVVTWSKDNETVSADGTRIVLSNNNSTLTINELKKTDAGLYVCTAENQFGIGQAYIKLRVVILVTIILLYERKRSNQKRSQEEQETAEVNKEEPNAKDDSDVRHRPVKT</sequence>